<dbReference type="EMBL" id="JAGTJR010000034">
    <property type="protein sequence ID" value="KAH7036755.1"/>
    <property type="molecule type" value="Genomic_DNA"/>
</dbReference>
<dbReference type="Proteomes" id="UP000774617">
    <property type="component" value="Unassembled WGS sequence"/>
</dbReference>
<feature type="non-terminal residue" evidence="2">
    <location>
        <position position="1"/>
    </location>
</feature>
<organism evidence="2 3">
    <name type="scientific">Macrophomina phaseolina</name>
    <dbReference type="NCBI Taxonomy" id="35725"/>
    <lineage>
        <taxon>Eukaryota</taxon>
        <taxon>Fungi</taxon>
        <taxon>Dikarya</taxon>
        <taxon>Ascomycota</taxon>
        <taxon>Pezizomycotina</taxon>
        <taxon>Dothideomycetes</taxon>
        <taxon>Dothideomycetes incertae sedis</taxon>
        <taxon>Botryosphaeriales</taxon>
        <taxon>Botryosphaeriaceae</taxon>
        <taxon>Macrophomina</taxon>
    </lineage>
</organism>
<name>A0ABQ8FZ25_9PEZI</name>
<feature type="region of interest" description="Disordered" evidence="1">
    <location>
        <begin position="52"/>
        <end position="72"/>
    </location>
</feature>
<evidence type="ECO:0000256" key="1">
    <source>
        <dbReference type="SAM" id="MobiDB-lite"/>
    </source>
</evidence>
<accession>A0ABQ8FZ25</accession>
<protein>
    <submittedName>
        <fullName evidence="2">Uncharacterized protein</fullName>
    </submittedName>
</protein>
<keyword evidence="3" id="KW-1185">Reference proteome</keyword>
<comment type="caution">
    <text evidence="2">The sequence shown here is derived from an EMBL/GenBank/DDBJ whole genome shotgun (WGS) entry which is preliminary data.</text>
</comment>
<evidence type="ECO:0000313" key="3">
    <source>
        <dbReference type="Proteomes" id="UP000774617"/>
    </source>
</evidence>
<sequence length="244" mass="26221">GGGWKRDTSKIRTRSFRCGYTIGLSYRAISSRGQCQDAQAEQQREEEKACAAVGTLKQSNSESGSSSPPVPYRADVLLTRRREKEWAGLAVQEGKESVCQSKWSDAHSRGGFVGRACVPPLAGRGLPWLEHGALGRACVCGRDGAVSRWRGRCLPNDDDHLRSGGSRVPRAWGVQQGLLAAIPLRSSTAAPLRADLLGVAALPTPTSGGAAASFPFSFSFPSIKRCFSANGLLRPKIQRRCLLL</sequence>
<proteinExistence type="predicted"/>
<reference evidence="2 3" key="1">
    <citation type="journal article" date="2021" name="Nat. Commun.">
        <title>Genetic determinants of endophytism in the Arabidopsis root mycobiome.</title>
        <authorList>
            <person name="Mesny F."/>
            <person name="Miyauchi S."/>
            <person name="Thiergart T."/>
            <person name="Pickel B."/>
            <person name="Atanasova L."/>
            <person name="Karlsson M."/>
            <person name="Huettel B."/>
            <person name="Barry K.W."/>
            <person name="Haridas S."/>
            <person name="Chen C."/>
            <person name="Bauer D."/>
            <person name="Andreopoulos W."/>
            <person name="Pangilinan J."/>
            <person name="LaButti K."/>
            <person name="Riley R."/>
            <person name="Lipzen A."/>
            <person name="Clum A."/>
            <person name="Drula E."/>
            <person name="Henrissat B."/>
            <person name="Kohler A."/>
            <person name="Grigoriev I.V."/>
            <person name="Martin F.M."/>
            <person name="Hacquard S."/>
        </authorList>
    </citation>
    <scope>NUCLEOTIDE SEQUENCE [LARGE SCALE GENOMIC DNA]</scope>
    <source>
        <strain evidence="2 3">MPI-SDFR-AT-0080</strain>
    </source>
</reference>
<gene>
    <name evidence="2" type="ORF">B0J12DRAFT_677945</name>
</gene>
<evidence type="ECO:0000313" key="2">
    <source>
        <dbReference type="EMBL" id="KAH7036755.1"/>
    </source>
</evidence>